<reference evidence="2" key="1">
    <citation type="journal article" date="2019" name="Int. J. Syst. Evol. Microbiol.">
        <title>The Global Catalogue of Microorganisms (GCM) 10K type strain sequencing project: providing services to taxonomists for standard genome sequencing and annotation.</title>
        <authorList>
            <consortium name="The Broad Institute Genomics Platform"/>
            <consortium name="The Broad Institute Genome Sequencing Center for Infectious Disease"/>
            <person name="Wu L."/>
            <person name="Ma J."/>
        </authorList>
    </citation>
    <scope>NUCLEOTIDE SEQUENCE [LARGE SCALE GENOMIC DNA]</scope>
    <source>
        <strain evidence="2">CCUG 54522</strain>
    </source>
</reference>
<dbReference type="RefSeq" id="WP_379158676.1">
    <property type="nucleotide sequence ID" value="NZ_JBHSRJ010000009.1"/>
</dbReference>
<keyword evidence="2" id="KW-1185">Reference proteome</keyword>
<sequence length="99" mass="11010">MDAETLSQAMAIWTGWGSRSFPTRDDDAVVRAFGATAGLDVLRRLKAYEAEFYTSTAHTTAPDLATMGEQAAADFRRRQPDAPEAVVDALTWCYTFDWK</sequence>
<dbReference type="EMBL" id="JBHSRJ010000009">
    <property type="protein sequence ID" value="MFC6045446.1"/>
    <property type="molecule type" value="Genomic_DNA"/>
</dbReference>
<accession>A0ABW1LPP3</accession>
<dbReference type="Proteomes" id="UP001596135">
    <property type="component" value="Unassembled WGS sequence"/>
</dbReference>
<gene>
    <name evidence="1" type="ORF">ACFPYL_20340</name>
</gene>
<comment type="caution">
    <text evidence="1">The sequence shown here is derived from an EMBL/GenBank/DDBJ whole genome shotgun (WGS) entry which is preliminary data.</text>
</comment>
<name>A0ABW1LPP3_9ACTN</name>
<evidence type="ECO:0000313" key="1">
    <source>
        <dbReference type="EMBL" id="MFC6045446.1"/>
    </source>
</evidence>
<organism evidence="1 2">
    <name type="scientific">Nocardioides hankookensis</name>
    <dbReference type="NCBI Taxonomy" id="443157"/>
    <lineage>
        <taxon>Bacteria</taxon>
        <taxon>Bacillati</taxon>
        <taxon>Actinomycetota</taxon>
        <taxon>Actinomycetes</taxon>
        <taxon>Propionibacteriales</taxon>
        <taxon>Nocardioidaceae</taxon>
        <taxon>Nocardioides</taxon>
    </lineage>
</organism>
<evidence type="ECO:0000313" key="2">
    <source>
        <dbReference type="Proteomes" id="UP001596135"/>
    </source>
</evidence>
<protein>
    <submittedName>
        <fullName evidence="1">Uncharacterized protein</fullName>
    </submittedName>
</protein>
<proteinExistence type="predicted"/>